<sequence>MADNRSSSSGLLFSVVLFLRLFHDANGDVSYSISEEMKVGSVVGNIAKDLGLNVGKLSTRKARIDSELNRKRYCDIKLNTGDLIIAERIDREALCGEKASCILKSELILEAPLESHRIILQIQDINDNSPIFTKDKIRIEINELAVKGSRFRVLEAHDLDIGQNAVQSYELQANSYLELKTQSKLDGDKLAELVLVKELDREEQQELKLMLTALDGGSPKRTGTATVHVIVLDANDNPPVFNQVVYKAVLPENAPPNTVVVKVAATDTDEGLNGEVMYEISRISETGKRAFSLNQTSGEIHVIGSLDFEEESVYEMRIDAKDRYGLSSDSKVIIELSDVNDNPPEISLKSFVNPIAENVSPGSE</sequence>
<keyword evidence="13" id="KW-1185">Reference proteome</keyword>
<evidence type="ECO:0000313" key="12">
    <source>
        <dbReference type="EMBL" id="MEQ2205086.1"/>
    </source>
</evidence>
<comment type="caution">
    <text evidence="12">The sequence shown here is derived from an EMBL/GenBank/DDBJ whole genome shotgun (WGS) entry which is preliminary data.</text>
</comment>
<evidence type="ECO:0000256" key="5">
    <source>
        <dbReference type="ARBA" id="ARBA00022889"/>
    </source>
</evidence>
<dbReference type="SMART" id="SM00112">
    <property type="entry name" value="CA"/>
    <property type="match status" value="3"/>
</dbReference>
<evidence type="ECO:0000256" key="1">
    <source>
        <dbReference type="ARBA" id="ARBA00004167"/>
    </source>
</evidence>
<evidence type="ECO:0000256" key="2">
    <source>
        <dbReference type="ARBA" id="ARBA00022692"/>
    </source>
</evidence>
<proteinExistence type="predicted"/>
<feature type="domain" description="Cadherin" evidence="11">
    <location>
        <begin position="242"/>
        <end position="346"/>
    </location>
</feature>
<dbReference type="Pfam" id="PF08266">
    <property type="entry name" value="Cadherin_2"/>
    <property type="match status" value="1"/>
</dbReference>
<evidence type="ECO:0000256" key="6">
    <source>
        <dbReference type="ARBA" id="ARBA00022989"/>
    </source>
</evidence>
<evidence type="ECO:0000256" key="7">
    <source>
        <dbReference type="ARBA" id="ARBA00023136"/>
    </source>
</evidence>
<dbReference type="InterPro" id="IPR002126">
    <property type="entry name" value="Cadherin-like_dom"/>
</dbReference>
<evidence type="ECO:0000259" key="11">
    <source>
        <dbReference type="PROSITE" id="PS50268"/>
    </source>
</evidence>
<dbReference type="PANTHER" id="PTHR24028:SF114">
    <property type="entry name" value="PCDH2G3 PROTEIN-RELATED"/>
    <property type="match status" value="1"/>
</dbReference>
<dbReference type="SUPFAM" id="SSF49313">
    <property type="entry name" value="Cadherin-like"/>
    <property type="match status" value="3"/>
</dbReference>
<evidence type="ECO:0000313" key="13">
    <source>
        <dbReference type="Proteomes" id="UP001434883"/>
    </source>
</evidence>
<dbReference type="CDD" id="cd11304">
    <property type="entry name" value="Cadherin_repeat"/>
    <property type="match status" value="2"/>
</dbReference>
<dbReference type="Proteomes" id="UP001434883">
    <property type="component" value="Unassembled WGS sequence"/>
</dbReference>
<keyword evidence="3" id="KW-0677">Repeat</keyword>
<evidence type="ECO:0000256" key="3">
    <source>
        <dbReference type="ARBA" id="ARBA00022737"/>
    </source>
</evidence>
<feature type="non-terminal residue" evidence="12">
    <location>
        <position position="1"/>
    </location>
</feature>
<dbReference type="InterPro" id="IPR015919">
    <property type="entry name" value="Cadherin-like_sf"/>
</dbReference>
<feature type="domain" description="Cadherin" evidence="11">
    <location>
        <begin position="133"/>
        <end position="241"/>
    </location>
</feature>
<dbReference type="Gene3D" id="2.60.40.60">
    <property type="entry name" value="Cadherins"/>
    <property type="match status" value="3"/>
</dbReference>
<keyword evidence="2" id="KW-0812">Transmembrane</keyword>
<name>A0ABV0RBM4_9TELE</name>
<keyword evidence="6" id="KW-1133">Transmembrane helix</keyword>
<protein>
    <recommendedName>
        <fullName evidence="11">Cadherin domain-containing protein</fullName>
    </recommendedName>
</protein>
<evidence type="ECO:0000256" key="9">
    <source>
        <dbReference type="PROSITE-ProRule" id="PRU00043"/>
    </source>
</evidence>
<gene>
    <name evidence="12" type="ORF">XENOCAPTIV_024997</name>
</gene>
<keyword evidence="7" id="KW-0472">Membrane</keyword>
<dbReference type="PRINTS" id="PR00205">
    <property type="entry name" value="CADHERIN"/>
</dbReference>
<dbReference type="PROSITE" id="PS00232">
    <property type="entry name" value="CADHERIN_1"/>
    <property type="match status" value="2"/>
</dbReference>
<keyword evidence="5" id="KW-0130">Cell adhesion</keyword>
<dbReference type="InterPro" id="IPR013164">
    <property type="entry name" value="Cadherin_N"/>
</dbReference>
<dbReference type="InterPro" id="IPR020894">
    <property type="entry name" value="Cadherin_CS"/>
</dbReference>
<feature type="non-terminal residue" evidence="12">
    <location>
        <position position="364"/>
    </location>
</feature>
<dbReference type="EMBL" id="JAHRIN010039562">
    <property type="protein sequence ID" value="MEQ2205086.1"/>
    <property type="molecule type" value="Genomic_DNA"/>
</dbReference>
<keyword evidence="4 9" id="KW-0106">Calcium</keyword>
<accession>A0ABV0RBM4</accession>
<organism evidence="12 13">
    <name type="scientific">Xenoophorus captivus</name>
    <dbReference type="NCBI Taxonomy" id="1517983"/>
    <lineage>
        <taxon>Eukaryota</taxon>
        <taxon>Metazoa</taxon>
        <taxon>Chordata</taxon>
        <taxon>Craniata</taxon>
        <taxon>Vertebrata</taxon>
        <taxon>Euteleostomi</taxon>
        <taxon>Actinopterygii</taxon>
        <taxon>Neopterygii</taxon>
        <taxon>Teleostei</taxon>
        <taxon>Neoteleostei</taxon>
        <taxon>Acanthomorphata</taxon>
        <taxon>Ovalentaria</taxon>
        <taxon>Atherinomorphae</taxon>
        <taxon>Cyprinodontiformes</taxon>
        <taxon>Goodeidae</taxon>
        <taxon>Xenoophorus</taxon>
    </lineage>
</organism>
<feature type="domain" description="Cadherin" evidence="11">
    <location>
        <begin position="76"/>
        <end position="132"/>
    </location>
</feature>
<comment type="subcellular location">
    <subcellularLocation>
        <location evidence="1">Membrane</location>
        <topology evidence="1">Single-pass membrane protein</topology>
    </subcellularLocation>
</comment>
<dbReference type="PROSITE" id="PS50268">
    <property type="entry name" value="CADHERIN_2"/>
    <property type="match status" value="3"/>
</dbReference>
<evidence type="ECO:0000256" key="4">
    <source>
        <dbReference type="ARBA" id="ARBA00022837"/>
    </source>
</evidence>
<evidence type="ECO:0000256" key="8">
    <source>
        <dbReference type="ARBA" id="ARBA00023180"/>
    </source>
</evidence>
<keyword evidence="10" id="KW-0732">Signal</keyword>
<feature type="chain" id="PRO_5046553456" description="Cadherin domain-containing protein" evidence="10">
    <location>
        <begin position="28"/>
        <end position="364"/>
    </location>
</feature>
<keyword evidence="8" id="KW-0325">Glycoprotein</keyword>
<feature type="signal peptide" evidence="10">
    <location>
        <begin position="1"/>
        <end position="27"/>
    </location>
</feature>
<evidence type="ECO:0000256" key="10">
    <source>
        <dbReference type="SAM" id="SignalP"/>
    </source>
</evidence>
<reference evidence="12 13" key="1">
    <citation type="submission" date="2021-06" db="EMBL/GenBank/DDBJ databases">
        <authorList>
            <person name="Palmer J.M."/>
        </authorList>
    </citation>
    <scope>NUCLEOTIDE SEQUENCE [LARGE SCALE GENOMIC DNA]</scope>
    <source>
        <strain evidence="12 13">XC_2019</strain>
        <tissue evidence="12">Muscle</tissue>
    </source>
</reference>
<dbReference type="InterPro" id="IPR050174">
    <property type="entry name" value="Protocadherin/Cadherin-CA"/>
</dbReference>
<dbReference type="PANTHER" id="PTHR24028">
    <property type="entry name" value="CADHERIN-87A"/>
    <property type="match status" value="1"/>
</dbReference>
<dbReference type="Pfam" id="PF00028">
    <property type="entry name" value="Cadherin"/>
    <property type="match status" value="2"/>
</dbReference>